<dbReference type="AlphaFoldDB" id="A0A218UL43"/>
<protein>
    <submittedName>
        <fullName evidence="3">Transmembrane protein 260</fullName>
    </submittedName>
</protein>
<keyword evidence="2" id="KW-1133">Transmembrane helix</keyword>
<dbReference type="InterPro" id="IPR052724">
    <property type="entry name" value="GT117_domain-containing"/>
</dbReference>
<proteinExistence type="predicted"/>
<organism evidence="3 4">
    <name type="scientific">Lonchura striata</name>
    <name type="common">white-rumped munia</name>
    <dbReference type="NCBI Taxonomy" id="40157"/>
    <lineage>
        <taxon>Eukaryota</taxon>
        <taxon>Metazoa</taxon>
        <taxon>Chordata</taxon>
        <taxon>Craniata</taxon>
        <taxon>Vertebrata</taxon>
        <taxon>Euteleostomi</taxon>
        <taxon>Archelosauria</taxon>
        <taxon>Archosauria</taxon>
        <taxon>Dinosauria</taxon>
        <taxon>Saurischia</taxon>
        <taxon>Theropoda</taxon>
        <taxon>Coelurosauria</taxon>
        <taxon>Aves</taxon>
        <taxon>Neognathae</taxon>
        <taxon>Neoaves</taxon>
        <taxon>Telluraves</taxon>
        <taxon>Australaves</taxon>
        <taxon>Passeriformes</taxon>
        <taxon>Passeroidea</taxon>
        <taxon>Estrildidae</taxon>
        <taxon>Estrildinae</taxon>
        <taxon>Lonchura</taxon>
    </lineage>
</organism>
<comment type="caution">
    <text evidence="3">The sequence shown here is derived from an EMBL/GenBank/DDBJ whole genome shotgun (WGS) entry which is preliminary data.</text>
</comment>
<keyword evidence="2" id="KW-0472">Membrane</keyword>
<accession>A0A218UL43</accession>
<feature type="transmembrane region" description="Helical" evidence="2">
    <location>
        <begin position="60"/>
        <end position="80"/>
    </location>
</feature>
<evidence type="ECO:0000313" key="3">
    <source>
        <dbReference type="EMBL" id="OWK54291.1"/>
    </source>
</evidence>
<sequence>MALTAHFEEASTAEERSKISKLGAFCCGLSLCNQHTIVLYVACVVPWVLSRLFRKRELSLGHLLKLGLCFLAGLLPYLYLPASSYLNRARWTWGDQTTFQGFLTHFLREEYGTFNLAKSEAGCSMGEMLLTCDQSNNYVVDKFARNVLSSMPVGAVILLRGDLPGNALRYLHYCEGMRPDITLVDQEVFMKGTQPGEGATRSGPGGHVKSWFLLELCLTQESGFVSQGISITGLKTMAGTFSPSSWEAVANEEMWQARMKTAFFIFDLAEKASVTAEMKAQLYTFAYTSYKEIVNSHPHHPVNWHKNYAIACERMLRLGRGDVDPETLLSQTVKHFLLYTERAEDDPQRQDILQAVQHLREELQGLRRRKAELRSKAG</sequence>
<evidence type="ECO:0000256" key="2">
    <source>
        <dbReference type="SAM" id="Phobius"/>
    </source>
</evidence>
<keyword evidence="2 3" id="KW-0812">Transmembrane</keyword>
<feature type="coiled-coil region" evidence="1">
    <location>
        <begin position="349"/>
        <end position="376"/>
    </location>
</feature>
<name>A0A218UL43_9PASE</name>
<evidence type="ECO:0000256" key="1">
    <source>
        <dbReference type="SAM" id="Coils"/>
    </source>
</evidence>
<feature type="transmembrane region" description="Helical" evidence="2">
    <location>
        <begin position="22"/>
        <end position="48"/>
    </location>
</feature>
<dbReference type="EMBL" id="MUZQ01000242">
    <property type="protein sequence ID" value="OWK54291.1"/>
    <property type="molecule type" value="Genomic_DNA"/>
</dbReference>
<dbReference type="PANTHER" id="PTHR16214:SF3">
    <property type="entry name" value="TRANSMEMBRANE PROTEIN 260"/>
    <property type="match status" value="1"/>
</dbReference>
<dbReference type="PANTHER" id="PTHR16214">
    <property type="entry name" value="TRANSMEMBRANE PROTEIN 260"/>
    <property type="match status" value="1"/>
</dbReference>
<evidence type="ECO:0000313" key="4">
    <source>
        <dbReference type="Proteomes" id="UP000197619"/>
    </source>
</evidence>
<gene>
    <name evidence="3" type="primary">TMEM260</name>
    <name evidence="3" type="ORF">RLOC_00005334</name>
</gene>
<keyword evidence="1" id="KW-0175">Coiled coil</keyword>
<dbReference type="Proteomes" id="UP000197619">
    <property type="component" value="Unassembled WGS sequence"/>
</dbReference>
<keyword evidence="4" id="KW-1185">Reference proteome</keyword>
<reference evidence="3 4" key="1">
    <citation type="submission" date="2017-05" db="EMBL/GenBank/DDBJ databases">
        <title>Genome of assembly of the Bengalese finch, Lonchura striata domestica.</title>
        <authorList>
            <person name="Colquitt B.M."/>
            <person name="Brainard M.S."/>
        </authorList>
    </citation>
    <scope>NUCLEOTIDE SEQUENCE [LARGE SCALE GENOMIC DNA]</scope>
    <source>
        <strain evidence="3">White83orange57</strain>
    </source>
</reference>